<dbReference type="CDD" id="cd10747">
    <property type="entry name" value="DnaJ_C"/>
    <property type="match status" value="1"/>
</dbReference>
<feature type="domain" description="J" evidence="9">
    <location>
        <begin position="26"/>
        <end position="91"/>
    </location>
</feature>
<dbReference type="InterPro" id="IPR029058">
    <property type="entry name" value="AB_hydrolase_fold"/>
</dbReference>
<evidence type="ECO:0000313" key="11">
    <source>
        <dbReference type="Proteomes" id="UP000250235"/>
    </source>
</evidence>
<dbReference type="FunFam" id="1.10.287.110:FF:000062">
    <property type="entry name" value="DnaJ protein ERDJ3B"/>
    <property type="match status" value="1"/>
</dbReference>
<dbReference type="SUPFAM" id="SSF49493">
    <property type="entry name" value="HSP40/DnaJ peptide-binding domain"/>
    <property type="match status" value="2"/>
</dbReference>
<dbReference type="OrthoDB" id="438440at2759"/>
<keyword evidence="8" id="KW-0732">Signal</keyword>
<organism evidence="10 11">
    <name type="scientific">Dorcoceras hygrometricum</name>
    <dbReference type="NCBI Taxonomy" id="472368"/>
    <lineage>
        <taxon>Eukaryota</taxon>
        <taxon>Viridiplantae</taxon>
        <taxon>Streptophyta</taxon>
        <taxon>Embryophyta</taxon>
        <taxon>Tracheophyta</taxon>
        <taxon>Spermatophyta</taxon>
        <taxon>Magnoliopsida</taxon>
        <taxon>eudicotyledons</taxon>
        <taxon>Gunneridae</taxon>
        <taxon>Pentapetalae</taxon>
        <taxon>asterids</taxon>
        <taxon>lamiids</taxon>
        <taxon>Lamiales</taxon>
        <taxon>Gesneriaceae</taxon>
        <taxon>Didymocarpoideae</taxon>
        <taxon>Trichosporeae</taxon>
        <taxon>Loxocarpinae</taxon>
        <taxon>Dorcoceras</taxon>
    </lineage>
</organism>
<dbReference type="Gene3D" id="1.10.287.110">
    <property type="entry name" value="DnaJ domain"/>
    <property type="match status" value="1"/>
</dbReference>
<feature type="region of interest" description="Disordered" evidence="7">
    <location>
        <begin position="530"/>
        <end position="558"/>
    </location>
</feature>
<dbReference type="InterPro" id="IPR001623">
    <property type="entry name" value="DnaJ_domain"/>
</dbReference>
<evidence type="ECO:0000259" key="9">
    <source>
        <dbReference type="PROSITE" id="PS50076"/>
    </source>
</evidence>
<keyword evidence="11" id="KW-1185">Reference proteome</keyword>
<evidence type="ECO:0000256" key="3">
    <source>
        <dbReference type="ARBA" id="ARBA00022824"/>
    </source>
</evidence>
<dbReference type="InterPro" id="IPR008971">
    <property type="entry name" value="HSP40/DnaJ_pept-bd"/>
</dbReference>
<name>A0A2Z7C5V3_9LAMI</name>
<dbReference type="Pfam" id="PF01764">
    <property type="entry name" value="Lipase_3"/>
    <property type="match status" value="1"/>
</dbReference>
<dbReference type="CDD" id="cd00519">
    <property type="entry name" value="Lipase_3"/>
    <property type="match status" value="1"/>
</dbReference>
<dbReference type="SUPFAM" id="SSF46565">
    <property type="entry name" value="Chaperone J-domain"/>
    <property type="match status" value="1"/>
</dbReference>
<reference evidence="10 11" key="1">
    <citation type="journal article" date="2015" name="Proc. Natl. Acad. Sci. U.S.A.">
        <title>The resurrection genome of Boea hygrometrica: A blueprint for survival of dehydration.</title>
        <authorList>
            <person name="Xiao L."/>
            <person name="Yang G."/>
            <person name="Zhang L."/>
            <person name="Yang X."/>
            <person name="Zhao S."/>
            <person name="Ji Z."/>
            <person name="Zhou Q."/>
            <person name="Hu M."/>
            <person name="Wang Y."/>
            <person name="Chen M."/>
            <person name="Xu Y."/>
            <person name="Jin H."/>
            <person name="Xiao X."/>
            <person name="Hu G."/>
            <person name="Bao F."/>
            <person name="Hu Y."/>
            <person name="Wan P."/>
            <person name="Li L."/>
            <person name="Deng X."/>
            <person name="Kuang T."/>
            <person name="Xiang C."/>
            <person name="Zhu J.K."/>
            <person name="Oliver M.J."/>
            <person name="He Y."/>
        </authorList>
    </citation>
    <scope>NUCLEOTIDE SEQUENCE [LARGE SCALE GENOMIC DNA]</scope>
    <source>
        <strain evidence="11">cv. XS01</strain>
    </source>
</reference>
<evidence type="ECO:0000256" key="4">
    <source>
        <dbReference type="ARBA" id="ARBA00023186"/>
    </source>
</evidence>
<dbReference type="InterPro" id="IPR002921">
    <property type="entry name" value="Fungal_lipase-type"/>
</dbReference>
<dbReference type="InterPro" id="IPR036869">
    <property type="entry name" value="J_dom_sf"/>
</dbReference>
<dbReference type="PANTHER" id="PTHR46483:SF4">
    <property type="entry name" value="PHOSPHOLIPASE A1 PLIP2, CHLOROPLASTIC"/>
    <property type="match status" value="1"/>
</dbReference>
<protein>
    <recommendedName>
        <fullName evidence="5">DnaJ protein ERDJ3B</fullName>
    </recommendedName>
    <alternativeName>
        <fullName evidence="6">Endoplasmic reticulum dnaJ domain-containing protein 3B</fullName>
    </alternativeName>
</protein>
<dbReference type="PANTHER" id="PTHR46483">
    <property type="entry name" value="PHOSPHOLIPASE A1 PLIP2, CHLOROPLASTIC"/>
    <property type="match status" value="1"/>
</dbReference>
<dbReference type="PROSITE" id="PS50076">
    <property type="entry name" value="DNAJ_2"/>
    <property type="match status" value="1"/>
</dbReference>
<dbReference type="InterPro" id="IPR018253">
    <property type="entry name" value="DnaJ_domain_CS"/>
</dbReference>
<evidence type="ECO:0000313" key="10">
    <source>
        <dbReference type="EMBL" id="KZV39937.1"/>
    </source>
</evidence>
<dbReference type="PROSITE" id="PS00636">
    <property type="entry name" value="DNAJ_1"/>
    <property type="match status" value="1"/>
</dbReference>
<accession>A0A2Z7C5V3</accession>
<dbReference type="SUPFAM" id="SSF53474">
    <property type="entry name" value="alpha/beta-Hydrolases"/>
    <property type="match status" value="1"/>
</dbReference>
<evidence type="ECO:0000256" key="2">
    <source>
        <dbReference type="ARBA" id="ARBA00022801"/>
    </source>
</evidence>
<dbReference type="Pfam" id="PF00226">
    <property type="entry name" value="DnaJ"/>
    <property type="match status" value="1"/>
</dbReference>
<dbReference type="GO" id="GO:0005788">
    <property type="term" value="C:endoplasmic reticulum lumen"/>
    <property type="evidence" value="ECO:0007669"/>
    <property type="project" value="UniProtKB-ARBA"/>
</dbReference>
<dbReference type="Gene3D" id="3.40.50.1820">
    <property type="entry name" value="alpha/beta hydrolase"/>
    <property type="match status" value="1"/>
</dbReference>
<dbReference type="CDD" id="cd06257">
    <property type="entry name" value="DnaJ"/>
    <property type="match status" value="1"/>
</dbReference>
<dbReference type="SMART" id="SM00271">
    <property type="entry name" value="DnaJ"/>
    <property type="match status" value="1"/>
</dbReference>
<proteinExistence type="predicted"/>
<comment type="subcellular location">
    <subcellularLocation>
        <location evidence="1">Endoplasmic reticulum</location>
    </subcellularLocation>
</comment>
<keyword evidence="4" id="KW-0143">Chaperone</keyword>
<evidence type="ECO:0000256" key="1">
    <source>
        <dbReference type="ARBA" id="ARBA00004240"/>
    </source>
</evidence>
<dbReference type="Pfam" id="PF01556">
    <property type="entry name" value="DnaJ_C"/>
    <property type="match status" value="1"/>
</dbReference>
<sequence>MAHPRSKLLLLFCLLSCQLIAIAAKSYYDILQVPKGASDEQIKRAYRKLALKYHPDKNQGNEEANKKFAEINNAYEVLSDGEKRGIYDRYGEEGLKQHAASGGRGGGGGMNIQDIFSSFFGGGPMEEEEKIVKGDDVIVDLDATLEDLYMGGSLKVWRVKNVLKPAPGKRRCNCRNEVCEQCPNVKYEREGDFITVDIEKGMQDGQEVLFYEDGEPIVDGEAGDLKFRIHTAPHDLFRREGNDLHTTVTITLVQALVGFEKTIKHLDDHLVDVSSKGITTPKEVRKFKGEGMPLHFSNKKGDLYVKFEVLFPTSLTEGQKTKIKEILGIHAVPAAPNGEHRLSSVHMERPSFSAPPRRNPGWISNFRHPLRSLWPDVKRRYEPAIALDDAVSVDENEDIDDAGTEEQDANLVFKILRVKSLFREEDRYGDLFDDIGRDTEKDGEVKENCGDETEGCDVCAVEDDEKIQFDRESFSKLLRKVPLAEAKLYAKMSYLGSLAYSIPYIKNENLVKNHGLRFVTSSVEKKEQALKAEKDRVVPSEDQQEQVKADAGTRDAHGNEIERVEGGETALNGNLRRISAAYHIAASAASFLHSHTRSFLRFNSSKSMSSGQLAEKMNAGTVDVDSINQDVASLIATTDSVTAVVAAKEEVKQAVADDLNSTRSSPCEWFVCDDDRSGTRFFVIQGSESLASWQANLLFEPVQFEGHDVVVHRGIYEAAKGIYEQMLPEIRAHLESRGDGAKLCFTGHSLGGSLSLLVNLMLLIRGEASRSSLLPVVTFGTPSIMCGGDRLLRNLGLPRNHVRSITMHRDIVPRAFSCHYPNHVAEFLKANLLYAPMGEFLILQPDEKFSPSHDLLPSGSGLYVLTDVAKAKKHIIAAQSVFLNSPHPLEILSDRAAYGSGGNIQRDHDMDSYLKSIKHFIGQELKRMRKARRERRRKVWWPVVIRHGINAGIIISRSVNLVGQVHFNISGILRSSRDSLKQLSSMIISKHVHLLVVFFLPATQR</sequence>
<dbReference type="GO" id="GO:0006457">
    <property type="term" value="P:protein folding"/>
    <property type="evidence" value="ECO:0007669"/>
    <property type="project" value="InterPro"/>
</dbReference>
<dbReference type="FunFam" id="2.60.260.20:FF:000013">
    <property type="entry name" value="DnaJ subfamily B member 11"/>
    <property type="match status" value="1"/>
</dbReference>
<feature type="signal peptide" evidence="8">
    <location>
        <begin position="1"/>
        <end position="23"/>
    </location>
</feature>
<evidence type="ECO:0000256" key="5">
    <source>
        <dbReference type="ARBA" id="ARBA00069679"/>
    </source>
</evidence>
<keyword evidence="2" id="KW-0378">Hydrolase</keyword>
<dbReference type="InterPro" id="IPR043367">
    <property type="entry name" value="PLIP1/2/3"/>
</dbReference>
<evidence type="ECO:0000256" key="7">
    <source>
        <dbReference type="SAM" id="MobiDB-lite"/>
    </source>
</evidence>
<dbReference type="GO" id="GO:0008970">
    <property type="term" value="F:phospholipase A1 activity"/>
    <property type="evidence" value="ECO:0007669"/>
    <property type="project" value="InterPro"/>
</dbReference>
<dbReference type="InterPro" id="IPR002939">
    <property type="entry name" value="DnaJ_C"/>
</dbReference>
<dbReference type="AlphaFoldDB" id="A0A2Z7C5V3"/>
<feature type="chain" id="PRO_5016407248" description="DnaJ protein ERDJ3B" evidence="8">
    <location>
        <begin position="24"/>
        <end position="1005"/>
    </location>
</feature>
<dbReference type="Proteomes" id="UP000250235">
    <property type="component" value="Unassembled WGS sequence"/>
</dbReference>
<evidence type="ECO:0000256" key="6">
    <source>
        <dbReference type="ARBA" id="ARBA00078644"/>
    </source>
</evidence>
<evidence type="ECO:0000256" key="8">
    <source>
        <dbReference type="SAM" id="SignalP"/>
    </source>
</evidence>
<gene>
    <name evidence="10" type="ORF">F511_11317</name>
</gene>
<dbReference type="Gene3D" id="2.60.260.20">
    <property type="entry name" value="Urease metallochaperone UreE, N-terminal domain"/>
    <property type="match status" value="2"/>
</dbReference>
<dbReference type="PRINTS" id="PR00625">
    <property type="entry name" value="JDOMAIN"/>
</dbReference>
<dbReference type="GO" id="GO:0051082">
    <property type="term" value="F:unfolded protein binding"/>
    <property type="evidence" value="ECO:0007669"/>
    <property type="project" value="InterPro"/>
</dbReference>
<keyword evidence="3" id="KW-0256">Endoplasmic reticulum</keyword>
<dbReference type="GO" id="GO:0006629">
    <property type="term" value="P:lipid metabolic process"/>
    <property type="evidence" value="ECO:0007669"/>
    <property type="project" value="InterPro"/>
</dbReference>
<dbReference type="EMBL" id="KV000866">
    <property type="protein sequence ID" value="KZV39937.1"/>
    <property type="molecule type" value="Genomic_DNA"/>
</dbReference>